<feature type="transmembrane region" description="Helical" evidence="1">
    <location>
        <begin position="148"/>
        <end position="168"/>
    </location>
</feature>
<comment type="caution">
    <text evidence="2">The sequence shown here is derived from an EMBL/GenBank/DDBJ whole genome shotgun (WGS) entry which is preliminary data.</text>
</comment>
<name>A0A3A6PX93_9BACL</name>
<dbReference type="InterPro" id="IPR009845">
    <property type="entry name" value="DUF1405"/>
</dbReference>
<accession>A0A3A6PX93</accession>
<dbReference type="Proteomes" id="UP000267798">
    <property type="component" value="Unassembled WGS sequence"/>
</dbReference>
<feature type="transmembrane region" description="Helical" evidence="1">
    <location>
        <begin position="12"/>
        <end position="34"/>
    </location>
</feature>
<dbReference type="PANTHER" id="PTHR40042:SF1">
    <property type="entry name" value="DUF1405 DOMAIN-CONTAINING PROTEIN"/>
    <property type="match status" value="1"/>
</dbReference>
<keyword evidence="1" id="KW-1133">Transmembrane helix</keyword>
<evidence type="ECO:0000313" key="2">
    <source>
        <dbReference type="EMBL" id="RJX38464.1"/>
    </source>
</evidence>
<proteinExistence type="predicted"/>
<evidence type="ECO:0000313" key="3">
    <source>
        <dbReference type="Proteomes" id="UP000267798"/>
    </source>
</evidence>
<feature type="transmembrane region" description="Helical" evidence="1">
    <location>
        <begin position="123"/>
        <end position="141"/>
    </location>
</feature>
<gene>
    <name evidence="2" type="ORF">D3P09_20665</name>
</gene>
<keyword evidence="1" id="KW-0472">Membrane</keyword>
<dbReference type="EMBL" id="QXQB01000004">
    <property type="protein sequence ID" value="RJX38464.1"/>
    <property type="molecule type" value="Genomic_DNA"/>
</dbReference>
<protein>
    <submittedName>
        <fullName evidence="2">DUF1405 domain-containing protein</fullName>
    </submittedName>
</protein>
<feature type="transmembrane region" description="Helical" evidence="1">
    <location>
        <begin position="86"/>
        <end position="111"/>
    </location>
</feature>
<organism evidence="2 3">
    <name type="scientific">Paenibacillus pinisoli</name>
    <dbReference type="NCBI Taxonomy" id="1276110"/>
    <lineage>
        <taxon>Bacteria</taxon>
        <taxon>Bacillati</taxon>
        <taxon>Bacillota</taxon>
        <taxon>Bacilli</taxon>
        <taxon>Bacillales</taxon>
        <taxon>Paenibacillaceae</taxon>
        <taxon>Paenibacillus</taxon>
    </lineage>
</organism>
<evidence type="ECO:0000256" key="1">
    <source>
        <dbReference type="SAM" id="Phobius"/>
    </source>
</evidence>
<dbReference type="RefSeq" id="WP_120113271.1">
    <property type="nucleotide sequence ID" value="NZ_QXQB01000004.1"/>
</dbReference>
<reference evidence="2 3" key="1">
    <citation type="submission" date="2018-09" db="EMBL/GenBank/DDBJ databases">
        <title>Paenibacillus aracenensis nov. sp. isolated from a cave in southern Spain.</title>
        <authorList>
            <person name="Jurado V."/>
            <person name="Gutierrez-Patricio S."/>
            <person name="Gonzalez-Pimentel J.L."/>
            <person name="Miller A.Z."/>
            <person name="Laiz L."/>
            <person name="Saiz-Jimenez C."/>
        </authorList>
    </citation>
    <scope>NUCLEOTIDE SEQUENCE [LARGE SCALE GENOMIC DNA]</scope>
    <source>
        <strain evidence="2 3">JCM 19203</strain>
    </source>
</reference>
<dbReference type="AlphaFoldDB" id="A0A3A6PX93"/>
<keyword evidence="1" id="KW-0812">Transmembrane</keyword>
<feature type="transmembrane region" description="Helical" evidence="1">
    <location>
        <begin position="188"/>
        <end position="206"/>
    </location>
</feature>
<dbReference type="OrthoDB" id="152213at2"/>
<dbReference type="PANTHER" id="PTHR40042">
    <property type="entry name" value="HYPOTHETICAL MEMBRANE SPANNING PROTEIN"/>
    <property type="match status" value="1"/>
</dbReference>
<sequence length="210" mass="23957">MNLSLFWSRSFLLNRNVLWLLFIVNLVGTIYGYIWYENQLIWTLENKPAWMLPFVPDSPTASLFFTLSLLFLMFPPQRASRFGNAVRVIIEALAVVCSVKYGIWAVAMIVAGAAQGDVLNWQHYMLIASHLGMAAEALLYFRFMKARAGALAIGLGWLLLNDTMDYTFGINPWLPAELEDDRDAVRTFTYALSVASFLAAWIVLRFRKEE</sequence>
<dbReference type="Pfam" id="PF07187">
    <property type="entry name" value="DUF1405"/>
    <property type="match status" value="1"/>
</dbReference>
<feature type="transmembrane region" description="Helical" evidence="1">
    <location>
        <begin position="54"/>
        <end position="74"/>
    </location>
</feature>
<keyword evidence="3" id="KW-1185">Reference proteome</keyword>